<dbReference type="AlphaFoldDB" id="A0A3P9NNQ6"/>
<dbReference type="GO" id="GO:0010508">
    <property type="term" value="P:positive regulation of autophagy"/>
    <property type="evidence" value="ECO:0007669"/>
    <property type="project" value="TreeGrafter"/>
</dbReference>
<dbReference type="Bgee" id="ENSPREG00000007636">
    <property type="expression patterns" value="Expressed in caudal fin and 1 other cell type or tissue"/>
</dbReference>
<dbReference type="Proteomes" id="UP000242638">
    <property type="component" value="Unassembled WGS sequence"/>
</dbReference>
<reference evidence="5" key="1">
    <citation type="submission" date="2013-11" db="EMBL/GenBank/DDBJ databases">
        <title>The genomic landscape of the Guanapo guppy.</title>
        <authorList>
            <person name="Kuenstner A."/>
            <person name="Dreyer C."/>
        </authorList>
    </citation>
    <scope>NUCLEOTIDE SEQUENCE</scope>
    <source>
        <strain evidence="5">Guanapo</strain>
    </source>
</reference>
<dbReference type="Ensembl" id="ENSPRET00000011327.1">
    <property type="protein sequence ID" value="ENSPREP00000011200.1"/>
    <property type="gene ID" value="ENSPREG00000007636.1"/>
</dbReference>
<dbReference type="InterPro" id="IPR005365">
    <property type="entry name" value="Npr3"/>
</dbReference>
<feature type="region of interest" description="Disordered" evidence="2">
    <location>
        <begin position="75"/>
        <end position="115"/>
    </location>
</feature>
<reference evidence="4" key="2">
    <citation type="submission" date="2025-08" db="UniProtKB">
        <authorList>
            <consortium name="Ensembl"/>
        </authorList>
    </citation>
    <scope>IDENTIFICATION</scope>
    <source>
        <strain evidence="4">Guanapo</strain>
    </source>
</reference>
<evidence type="ECO:0000256" key="1">
    <source>
        <dbReference type="ARBA" id="ARBA00010546"/>
    </source>
</evidence>
<dbReference type="GO" id="GO:1990130">
    <property type="term" value="C:GATOR1 complex"/>
    <property type="evidence" value="ECO:0007669"/>
    <property type="project" value="TreeGrafter"/>
</dbReference>
<dbReference type="OMA" id="TTHEDPX"/>
<dbReference type="InterPro" id="IPR056603">
    <property type="entry name" value="HTH_NPRL3"/>
</dbReference>
<dbReference type="PANTHER" id="PTHR13153:SF5">
    <property type="entry name" value="GATOR COMPLEX PROTEIN NPRL3"/>
    <property type="match status" value="1"/>
</dbReference>
<dbReference type="GO" id="GO:0034198">
    <property type="term" value="P:cellular response to amino acid starvation"/>
    <property type="evidence" value="ECO:0007669"/>
    <property type="project" value="TreeGrafter"/>
</dbReference>
<evidence type="ECO:0000256" key="2">
    <source>
        <dbReference type="SAM" id="MobiDB-lite"/>
    </source>
</evidence>
<evidence type="ECO:0000259" key="3">
    <source>
        <dbReference type="Pfam" id="PF24064"/>
    </source>
</evidence>
<sequence length="206" mass="23344">IFFTNVSVCLYPSFVLFWSGASLQAQLIQMVVWMLQRRLLIQLHTYVCLLIPPSEDEPTPKDEELPLAARVGGRSLSTPSALSFGSPTSSDDMTLTSPSMENSSAELLPGGDSPLNKRMTETLLASLSEHEKQVILNIPAAQNPEDLRMFARLLHYFRGHHHLEEIMYNENMRRSQLKTLFDKFRSVLIVTNHEDPIISIFQSPME</sequence>
<evidence type="ECO:0000313" key="4">
    <source>
        <dbReference type="Ensembl" id="ENSPREP00000011200.1"/>
    </source>
</evidence>
<accession>A0A3P9NNQ6</accession>
<dbReference type="GO" id="GO:1904262">
    <property type="term" value="P:negative regulation of TORC1 signaling"/>
    <property type="evidence" value="ECO:0007669"/>
    <property type="project" value="TreeGrafter"/>
</dbReference>
<feature type="domain" description="GATOR1 complex protein NPRL3 C-terminal HTH" evidence="3">
    <location>
        <begin position="128"/>
        <end position="189"/>
    </location>
</feature>
<dbReference type="GeneTree" id="ENSGT00390000015916"/>
<name>A0A3P9NNQ6_POERE</name>
<dbReference type="GO" id="GO:0038202">
    <property type="term" value="P:TORC1 signaling"/>
    <property type="evidence" value="ECO:0007669"/>
    <property type="project" value="TreeGrafter"/>
</dbReference>
<proteinExistence type="inferred from homology"/>
<keyword evidence="5" id="KW-1185">Reference proteome</keyword>
<dbReference type="PANTHER" id="PTHR13153">
    <property type="entry name" value="CGTHBA PROTEIN -14 GENE PROTEIN"/>
    <property type="match status" value="1"/>
</dbReference>
<comment type="similarity">
    <text evidence="1">Belongs to the NPR3 family.</text>
</comment>
<dbReference type="STRING" id="8081.ENSPREP00000011200"/>
<evidence type="ECO:0000313" key="5">
    <source>
        <dbReference type="Proteomes" id="UP000242638"/>
    </source>
</evidence>
<dbReference type="Pfam" id="PF24064">
    <property type="entry name" value="HTH_NPRL3"/>
    <property type="match status" value="1"/>
</dbReference>
<protein>
    <submittedName>
        <fullName evidence="4">NPR3-like, GATOR1 complex subunit</fullName>
    </submittedName>
</protein>
<feature type="compositionally biased region" description="Polar residues" evidence="2">
    <location>
        <begin position="75"/>
        <end position="105"/>
    </location>
</feature>
<reference evidence="4" key="3">
    <citation type="submission" date="2025-09" db="UniProtKB">
        <authorList>
            <consortium name="Ensembl"/>
        </authorList>
    </citation>
    <scope>IDENTIFICATION</scope>
    <source>
        <strain evidence="4">Guanapo</strain>
    </source>
</reference>
<organism evidence="4 5">
    <name type="scientific">Poecilia reticulata</name>
    <name type="common">Guppy</name>
    <name type="synonym">Acanthophacelus reticulatus</name>
    <dbReference type="NCBI Taxonomy" id="8081"/>
    <lineage>
        <taxon>Eukaryota</taxon>
        <taxon>Metazoa</taxon>
        <taxon>Chordata</taxon>
        <taxon>Craniata</taxon>
        <taxon>Vertebrata</taxon>
        <taxon>Euteleostomi</taxon>
        <taxon>Actinopterygii</taxon>
        <taxon>Neopterygii</taxon>
        <taxon>Teleostei</taxon>
        <taxon>Neoteleostei</taxon>
        <taxon>Acanthomorphata</taxon>
        <taxon>Ovalentaria</taxon>
        <taxon>Atherinomorphae</taxon>
        <taxon>Cyprinodontiformes</taxon>
        <taxon>Poeciliidae</taxon>
        <taxon>Poeciliinae</taxon>
        <taxon>Poecilia</taxon>
    </lineage>
</organism>